<keyword evidence="8" id="KW-0732">Signal</keyword>
<comment type="cofactor">
    <cofactor evidence="8">
        <name>Zn(2+)</name>
        <dbReference type="ChEBI" id="CHEBI:29105"/>
    </cofactor>
    <text evidence="8">Binds 1 zinc ion per subunit.</text>
</comment>
<dbReference type="GO" id="GO:0004222">
    <property type="term" value="F:metalloendopeptidase activity"/>
    <property type="evidence" value="ECO:0007669"/>
    <property type="project" value="UniProtKB-UniRule"/>
</dbReference>
<protein>
    <recommendedName>
        <fullName evidence="8">Metalloendopeptidase</fullName>
        <ecNumber evidence="8">3.4.24.-</ecNumber>
    </recommendedName>
</protein>
<dbReference type="Gene3D" id="3.40.390.10">
    <property type="entry name" value="Collagenase (Catalytic Domain)"/>
    <property type="match status" value="1"/>
</dbReference>
<feature type="domain" description="Peptidase M12A" evidence="9">
    <location>
        <begin position="28"/>
        <end position="225"/>
    </location>
</feature>
<sequence length="381" mass="44058">MFLSILLLLLGLYIPIESNDEDYLKRDKRIIKVQNNFNYTNPVIYHIHKDIKDQTIIKKALTHLEHYTCIKFKSYSEQTRENGITFLLGSELDVKKGPYGKKLAHVYLTQECYKHLGCVKHMLGRAFGLHYETARYDRYHYIKILWKNIEKKSKKIFSMVKGFKSRYFNTAFDYGSIMMPNITEGAKPGKKSYRTKGSKLYENMVGQRGEFSFNDLKKINDVFCGGRCIKKIRKCKNGGYPSPNCGSCECPTGYSGKYCEKLAASQGDCGKRFLFAKKREQTLTIKGTPKCVIGFYSRPRTNLALVVKKVKTTKLTPCIDNKGIEIKYRHDKGATGLVFCGTYSNVVIKPTFSRAVMIYYSHNKDDMISLTYREVRRTRRR</sequence>
<keyword evidence="1 8" id="KW-0645">Protease</keyword>
<feature type="disulfide bond" evidence="7">
    <location>
        <begin position="69"/>
        <end position="224"/>
    </location>
</feature>
<dbReference type="Proteomes" id="UP000035680">
    <property type="component" value="Unassembled WGS sequence"/>
</dbReference>
<keyword evidence="3 8" id="KW-0378">Hydrolase</keyword>
<dbReference type="EC" id="3.4.24.-" evidence="8"/>
<keyword evidence="6 7" id="KW-1015">Disulfide bond</keyword>
<dbReference type="Pfam" id="PF01400">
    <property type="entry name" value="Astacin"/>
    <property type="match status" value="1"/>
</dbReference>
<dbReference type="GO" id="GO:0008270">
    <property type="term" value="F:zinc ion binding"/>
    <property type="evidence" value="ECO:0007669"/>
    <property type="project" value="InterPro"/>
</dbReference>
<evidence type="ECO:0000256" key="7">
    <source>
        <dbReference type="PROSITE-ProRule" id="PRU01211"/>
    </source>
</evidence>
<evidence type="ECO:0000313" key="11">
    <source>
        <dbReference type="WBParaSite" id="SVE_1185400.1"/>
    </source>
</evidence>
<evidence type="ECO:0000256" key="3">
    <source>
        <dbReference type="ARBA" id="ARBA00022801"/>
    </source>
</evidence>
<dbReference type="PROSITE" id="PS51864">
    <property type="entry name" value="ASTACIN"/>
    <property type="match status" value="1"/>
</dbReference>
<evidence type="ECO:0000313" key="10">
    <source>
        <dbReference type="Proteomes" id="UP000035680"/>
    </source>
</evidence>
<dbReference type="InterPro" id="IPR006026">
    <property type="entry name" value="Peptidase_Metallo"/>
</dbReference>
<dbReference type="InterPro" id="IPR024079">
    <property type="entry name" value="MetalloPept_cat_dom_sf"/>
</dbReference>
<dbReference type="SUPFAM" id="SSF55486">
    <property type="entry name" value="Metalloproteases ('zincins'), catalytic domain"/>
    <property type="match status" value="1"/>
</dbReference>
<comment type="caution">
    <text evidence="7">Lacks conserved residue(s) required for the propagation of feature annotation.</text>
</comment>
<evidence type="ECO:0000256" key="6">
    <source>
        <dbReference type="ARBA" id="ARBA00023157"/>
    </source>
</evidence>
<dbReference type="GO" id="GO:0006508">
    <property type="term" value="P:proteolysis"/>
    <property type="evidence" value="ECO:0007669"/>
    <property type="project" value="UniProtKB-KW"/>
</dbReference>
<name>A0A0K0FQJ7_STRVS</name>
<dbReference type="SMART" id="SM00235">
    <property type="entry name" value="ZnMc"/>
    <property type="match status" value="1"/>
</dbReference>
<dbReference type="PRINTS" id="PR00480">
    <property type="entry name" value="ASTACIN"/>
</dbReference>
<reference evidence="10" key="1">
    <citation type="submission" date="2014-07" db="EMBL/GenBank/DDBJ databases">
        <authorList>
            <person name="Martin A.A"/>
            <person name="De Silva N."/>
        </authorList>
    </citation>
    <scope>NUCLEOTIDE SEQUENCE</scope>
</reference>
<keyword evidence="5 8" id="KW-0482">Metalloprotease</keyword>
<reference evidence="11" key="2">
    <citation type="submission" date="2015-08" db="UniProtKB">
        <authorList>
            <consortium name="WormBaseParasite"/>
        </authorList>
    </citation>
    <scope>IDENTIFICATION</scope>
</reference>
<feature type="chain" id="PRO_5005120751" description="Metalloendopeptidase" evidence="8">
    <location>
        <begin position="19"/>
        <end position="381"/>
    </location>
</feature>
<dbReference type="AlphaFoldDB" id="A0A0K0FQJ7"/>
<dbReference type="PROSITE" id="PS01186">
    <property type="entry name" value="EGF_2"/>
    <property type="match status" value="1"/>
</dbReference>
<dbReference type="PROSITE" id="PS00022">
    <property type="entry name" value="EGF_1"/>
    <property type="match status" value="1"/>
</dbReference>
<evidence type="ECO:0000256" key="5">
    <source>
        <dbReference type="ARBA" id="ARBA00023049"/>
    </source>
</evidence>
<evidence type="ECO:0000256" key="2">
    <source>
        <dbReference type="ARBA" id="ARBA00022723"/>
    </source>
</evidence>
<feature type="signal peptide" evidence="8">
    <location>
        <begin position="1"/>
        <end position="18"/>
    </location>
</feature>
<dbReference type="InterPro" id="IPR000742">
    <property type="entry name" value="EGF"/>
</dbReference>
<evidence type="ECO:0000256" key="8">
    <source>
        <dbReference type="RuleBase" id="RU361183"/>
    </source>
</evidence>
<evidence type="ECO:0000259" key="9">
    <source>
        <dbReference type="PROSITE" id="PS51864"/>
    </source>
</evidence>
<evidence type="ECO:0000256" key="4">
    <source>
        <dbReference type="ARBA" id="ARBA00022833"/>
    </source>
</evidence>
<keyword evidence="10" id="KW-1185">Reference proteome</keyword>
<keyword evidence="4 8" id="KW-0862">Zinc</keyword>
<dbReference type="WBParaSite" id="SVE_1185400.1">
    <property type="protein sequence ID" value="SVE_1185400.1"/>
    <property type="gene ID" value="SVE_1185400"/>
</dbReference>
<dbReference type="PANTHER" id="PTHR10127">
    <property type="entry name" value="DISCOIDIN, CUB, EGF, LAMININ , AND ZINC METALLOPROTEASE DOMAIN CONTAINING"/>
    <property type="match status" value="1"/>
</dbReference>
<keyword evidence="2 8" id="KW-0479">Metal-binding</keyword>
<proteinExistence type="predicted"/>
<organism evidence="10 11">
    <name type="scientific">Strongyloides venezuelensis</name>
    <name type="common">Threadworm</name>
    <dbReference type="NCBI Taxonomy" id="75913"/>
    <lineage>
        <taxon>Eukaryota</taxon>
        <taxon>Metazoa</taxon>
        <taxon>Ecdysozoa</taxon>
        <taxon>Nematoda</taxon>
        <taxon>Chromadorea</taxon>
        <taxon>Rhabditida</taxon>
        <taxon>Tylenchina</taxon>
        <taxon>Panagrolaimomorpha</taxon>
        <taxon>Strongyloidoidea</taxon>
        <taxon>Strongyloididae</taxon>
        <taxon>Strongyloides</taxon>
    </lineage>
</organism>
<accession>A0A0K0FQJ7</accession>
<dbReference type="PANTHER" id="PTHR10127:SF780">
    <property type="entry name" value="METALLOENDOPEPTIDASE"/>
    <property type="match status" value="1"/>
</dbReference>
<evidence type="ECO:0000256" key="1">
    <source>
        <dbReference type="ARBA" id="ARBA00022670"/>
    </source>
</evidence>
<dbReference type="InterPro" id="IPR001506">
    <property type="entry name" value="Peptidase_M12A"/>
</dbReference>
<dbReference type="STRING" id="75913.A0A0K0FQJ7"/>